<feature type="domain" description="TonB-dependent receptor plug" evidence="15">
    <location>
        <begin position="95"/>
        <end position="193"/>
    </location>
</feature>
<dbReference type="Pfam" id="PF07715">
    <property type="entry name" value="Plug"/>
    <property type="match status" value="1"/>
</dbReference>
<evidence type="ECO:0000256" key="10">
    <source>
        <dbReference type="ARBA" id="ARBA00023170"/>
    </source>
</evidence>
<evidence type="ECO:0000256" key="7">
    <source>
        <dbReference type="ARBA" id="ARBA00023065"/>
    </source>
</evidence>
<proteinExistence type="inferred from homology"/>
<organism evidence="16 17">
    <name type="scientific">Mycetohabitans rhizoxinica (strain DSM 19002 / CIP 109453 / HKI 454)</name>
    <name type="common">Paraburkholderia rhizoxinica</name>
    <dbReference type="NCBI Taxonomy" id="882378"/>
    <lineage>
        <taxon>Bacteria</taxon>
        <taxon>Pseudomonadati</taxon>
        <taxon>Pseudomonadota</taxon>
        <taxon>Betaproteobacteria</taxon>
        <taxon>Burkholderiales</taxon>
        <taxon>Burkholderiaceae</taxon>
        <taxon>Mycetohabitans</taxon>
    </lineage>
</organism>
<evidence type="ECO:0000259" key="15">
    <source>
        <dbReference type="Pfam" id="PF07715"/>
    </source>
</evidence>
<comment type="subcellular location">
    <subcellularLocation>
        <location evidence="1 12">Cell outer membrane</location>
        <topology evidence="1 12">Multi-pass membrane protein</topology>
    </subcellularLocation>
</comment>
<dbReference type="GO" id="GO:0015344">
    <property type="term" value="F:siderophore uptake transmembrane transporter activity"/>
    <property type="evidence" value="ECO:0007669"/>
    <property type="project" value="TreeGrafter"/>
</dbReference>
<evidence type="ECO:0000256" key="13">
    <source>
        <dbReference type="RuleBase" id="RU003357"/>
    </source>
</evidence>
<evidence type="ECO:0000256" key="12">
    <source>
        <dbReference type="PROSITE-ProRule" id="PRU01360"/>
    </source>
</evidence>
<dbReference type="STRING" id="882378.RBRH_02718"/>
<dbReference type="GO" id="GO:0009279">
    <property type="term" value="C:cell outer membrane"/>
    <property type="evidence" value="ECO:0007669"/>
    <property type="project" value="UniProtKB-SubCell"/>
</dbReference>
<dbReference type="KEGG" id="brh:RBRH_02718"/>
<comment type="similarity">
    <text evidence="2 12 13">Belongs to the TonB-dependent receptor family.</text>
</comment>
<dbReference type="InterPro" id="IPR037066">
    <property type="entry name" value="Plug_dom_sf"/>
</dbReference>
<dbReference type="InterPro" id="IPR010105">
    <property type="entry name" value="TonB_sidphr_rcpt"/>
</dbReference>
<evidence type="ECO:0000313" key="17">
    <source>
        <dbReference type="Proteomes" id="UP000007437"/>
    </source>
</evidence>
<keyword evidence="3 12" id="KW-0813">Transport</keyword>
<evidence type="ECO:0000256" key="8">
    <source>
        <dbReference type="ARBA" id="ARBA00023077"/>
    </source>
</evidence>
<dbReference type="AlphaFoldDB" id="E5AN67"/>
<dbReference type="PROSITE" id="PS52016">
    <property type="entry name" value="TONB_DEPENDENT_REC_3"/>
    <property type="match status" value="1"/>
</dbReference>
<evidence type="ECO:0000256" key="4">
    <source>
        <dbReference type="ARBA" id="ARBA00022452"/>
    </source>
</evidence>
<accession>E5AN67</accession>
<keyword evidence="7" id="KW-0406">Ion transport</keyword>
<dbReference type="EMBL" id="FR687359">
    <property type="protein sequence ID" value="CBW76320.1"/>
    <property type="molecule type" value="Genomic_DNA"/>
</dbReference>
<dbReference type="Gene3D" id="2.170.130.10">
    <property type="entry name" value="TonB-dependent receptor, plug domain"/>
    <property type="match status" value="1"/>
</dbReference>
<dbReference type="CDD" id="cd01347">
    <property type="entry name" value="ligand_gated_channel"/>
    <property type="match status" value="1"/>
</dbReference>
<keyword evidence="5 12" id="KW-0812">Transmembrane</keyword>
<evidence type="ECO:0000256" key="3">
    <source>
        <dbReference type="ARBA" id="ARBA00022448"/>
    </source>
</evidence>
<gene>
    <name evidence="16" type="ordered locus">RBRH_02718</name>
</gene>
<dbReference type="Proteomes" id="UP000007437">
    <property type="component" value="Chromosome"/>
</dbReference>
<dbReference type="InterPro" id="IPR012910">
    <property type="entry name" value="Plug_dom"/>
</dbReference>
<reference evidence="16 17" key="1">
    <citation type="journal article" date="2011" name="J. Bacteriol.">
        <title>Complete genome sequence of Burkholderia rhizoxinica, an endosymbiont of Rhizopus microsporus.</title>
        <authorList>
            <person name="Lackner G."/>
            <person name="Moebius N."/>
            <person name="Partida-Martinez L."/>
            <person name="Hertweck C."/>
        </authorList>
    </citation>
    <scope>NUCLEOTIDE SEQUENCE [LARGE SCALE GENOMIC DNA]</scope>
    <source>
        <strain evidence="17">DSM 19002 / CIP 109453 / HKI 454</strain>
    </source>
</reference>
<keyword evidence="10 16" id="KW-0675">Receptor</keyword>
<dbReference type="PANTHER" id="PTHR32552:SF83">
    <property type="entry name" value="BLR3904 PROTEIN"/>
    <property type="match status" value="1"/>
</dbReference>
<protein>
    <submittedName>
        <fullName evidence="16">Outer membrane siderophore receptor</fullName>
    </submittedName>
</protein>
<dbReference type="Pfam" id="PF00593">
    <property type="entry name" value="TonB_dep_Rec_b-barrel"/>
    <property type="match status" value="1"/>
</dbReference>
<evidence type="ECO:0000256" key="1">
    <source>
        <dbReference type="ARBA" id="ARBA00004571"/>
    </source>
</evidence>
<dbReference type="InterPro" id="IPR000531">
    <property type="entry name" value="Beta-barrel_TonB"/>
</dbReference>
<dbReference type="FunFam" id="2.170.130.10:FF:000001">
    <property type="entry name" value="Catecholate siderophore TonB-dependent receptor"/>
    <property type="match status" value="1"/>
</dbReference>
<name>E5AN67_MYCRK</name>
<evidence type="ECO:0000256" key="11">
    <source>
        <dbReference type="ARBA" id="ARBA00023237"/>
    </source>
</evidence>
<evidence type="ECO:0000259" key="14">
    <source>
        <dbReference type="Pfam" id="PF00593"/>
    </source>
</evidence>
<keyword evidence="8 13" id="KW-0798">TonB box</keyword>
<dbReference type="GO" id="GO:0038023">
    <property type="term" value="F:signaling receptor activity"/>
    <property type="evidence" value="ECO:0007669"/>
    <property type="project" value="InterPro"/>
</dbReference>
<evidence type="ECO:0000256" key="2">
    <source>
        <dbReference type="ARBA" id="ARBA00009810"/>
    </source>
</evidence>
<keyword evidence="11 12" id="KW-0998">Cell outer membrane</keyword>
<keyword evidence="9 12" id="KW-0472">Membrane</keyword>
<evidence type="ECO:0000313" key="16">
    <source>
        <dbReference type="EMBL" id="CBW76320.1"/>
    </source>
</evidence>
<keyword evidence="6" id="KW-0732">Signal</keyword>
<feature type="domain" description="TonB-dependent receptor-like beta-barrel" evidence="14">
    <location>
        <begin position="285"/>
        <end position="719"/>
    </location>
</feature>
<keyword evidence="4 12" id="KW-1134">Transmembrane beta strand</keyword>
<evidence type="ECO:0000256" key="9">
    <source>
        <dbReference type="ARBA" id="ARBA00023136"/>
    </source>
</evidence>
<dbReference type="InterPro" id="IPR039426">
    <property type="entry name" value="TonB-dep_rcpt-like"/>
</dbReference>
<dbReference type="InterPro" id="IPR036942">
    <property type="entry name" value="Beta-barrel_TonB_sf"/>
</dbReference>
<evidence type="ECO:0000256" key="5">
    <source>
        <dbReference type="ARBA" id="ARBA00022692"/>
    </source>
</evidence>
<sequence length="752" mass="81138">MRATPCERDGASVAFSQDIPTMTKMTPLATALVAAFTVPMPVLAQSAQADSSSQDTRHGAAASAALPAVRVTGDADRADFQATRAFVGAKRPTTLRDIPQEVVVVNKALMQSQGVASFADALRNVPGITIGGAEGGQIGNNINLRGFTARTDIYLDGFRDRGQYYRDTFNLESIDVLYGPSSMLFGRGSTGGVINQVSKKANLTRSAEVSGTVGTGDNYRTTVDVNQPISDTAAVRVNAFGQSVGTTRDAMRNKDFGIAPQVRLGIGAPTEITLSALIQHNRDMPDYGVPAVNGHPAPVGLERFYGYTSDRTVQDVQTLSARIEHRFSDELKLRNQTQFSHYATDARATNAASVLTGPLAGSRALSSGSDTSLPLSNLYVKLMGKDRVINDHSLYNATDVEWKVATGALKHDLIAGLELGHETYNNQSYTATGAGMPSNVIGVVPLTGAAYVPRPADVVHGTGNLAKSSANSIGVYVNDTVSLTRQWKVDGGVRWDRYQAHIANSMNAPSYAAQTNRYTSVRGGVIYQPDDIQSYYISYGTSFNPSLEALTLTNGTQHLKPETNRSYEVGSKWDLLGGTLSISQSLFNIDKSNARTQDATGAYSLDGDVRVRGYQLGASGRITDKWQLYGGYTYLNSRITAAKDGTQGNTPANTPRNMFTLWTTYEFMPHWQAGGGLNYVSARYAANNNRVSVGGYTRWDAMLAYHAKQYDVQLNLLNVTDKRYYDALIPSDGGRAVPGLGRTLLATFNYRI</sequence>
<dbReference type="HOGENOM" id="CLU_008287_9_4_4"/>
<dbReference type="PANTHER" id="PTHR32552">
    <property type="entry name" value="FERRICHROME IRON RECEPTOR-RELATED"/>
    <property type="match status" value="1"/>
</dbReference>
<dbReference type="Gene3D" id="2.40.170.20">
    <property type="entry name" value="TonB-dependent receptor, beta-barrel domain"/>
    <property type="match status" value="1"/>
</dbReference>
<evidence type="ECO:0000256" key="6">
    <source>
        <dbReference type="ARBA" id="ARBA00022729"/>
    </source>
</evidence>
<dbReference type="eggNOG" id="COG4774">
    <property type="taxonomic scope" value="Bacteria"/>
</dbReference>
<dbReference type="SUPFAM" id="SSF56935">
    <property type="entry name" value="Porins"/>
    <property type="match status" value="1"/>
</dbReference>
<dbReference type="NCBIfam" id="TIGR01783">
    <property type="entry name" value="TonB-siderophor"/>
    <property type="match status" value="1"/>
</dbReference>
<dbReference type="GO" id="GO:0015891">
    <property type="term" value="P:siderophore transport"/>
    <property type="evidence" value="ECO:0007669"/>
    <property type="project" value="InterPro"/>
</dbReference>